<dbReference type="PANTHER" id="PTHR33420">
    <property type="entry name" value="FIMBRIAL SUBUNIT ELFA-RELATED"/>
    <property type="match status" value="1"/>
</dbReference>
<dbReference type="InterPro" id="IPR000259">
    <property type="entry name" value="Adhesion_dom_fimbrial"/>
</dbReference>
<accession>A0A447JP15</accession>
<dbReference type="SUPFAM" id="SSF49401">
    <property type="entry name" value="Bacterial adhesins"/>
    <property type="match status" value="1"/>
</dbReference>
<evidence type="ECO:0000256" key="1">
    <source>
        <dbReference type="SAM" id="SignalP"/>
    </source>
</evidence>
<dbReference type="AlphaFoldDB" id="A0A447JP15"/>
<feature type="signal peptide" evidence="1">
    <location>
        <begin position="1"/>
        <end position="27"/>
    </location>
</feature>
<dbReference type="Gene3D" id="2.60.40.1090">
    <property type="entry name" value="Fimbrial-type adhesion domain"/>
    <property type="match status" value="1"/>
</dbReference>
<dbReference type="EMBL" id="LR133909">
    <property type="protein sequence ID" value="VDY45941.1"/>
    <property type="molecule type" value="Genomic_DNA"/>
</dbReference>
<dbReference type="NCBIfam" id="NF011821">
    <property type="entry name" value="PRK15293.1"/>
    <property type="match status" value="1"/>
</dbReference>
<reference evidence="3 4" key="1">
    <citation type="submission" date="2018-12" db="EMBL/GenBank/DDBJ databases">
        <authorList>
            <consortium name="Pathogen Informatics"/>
        </authorList>
    </citation>
    <scope>NUCLEOTIDE SEQUENCE [LARGE SCALE GENOMIC DNA]</scope>
    <source>
        <strain evidence="3 4">NCTC7102</strain>
    </source>
</reference>
<feature type="domain" description="Fimbrial-type adhesion" evidence="2">
    <location>
        <begin position="38"/>
        <end position="149"/>
    </location>
</feature>
<dbReference type="InterPro" id="IPR008966">
    <property type="entry name" value="Adhesion_dom_sf"/>
</dbReference>
<dbReference type="GO" id="GO:0009289">
    <property type="term" value="C:pilus"/>
    <property type="evidence" value="ECO:0007669"/>
    <property type="project" value="InterPro"/>
</dbReference>
<proteinExistence type="predicted"/>
<dbReference type="Pfam" id="PF00419">
    <property type="entry name" value="Fimbrial"/>
    <property type="match status" value="1"/>
</dbReference>
<dbReference type="InterPro" id="IPR036937">
    <property type="entry name" value="Adhesion_dom_fimbrial_sf"/>
</dbReference>
<organism evidence="3 4">
    <name type="scientific">Salmonella enterica subsp. enterica serovar Daytona</name>
    <dbReference type="NCBI Taxonomy" id="1962639"/>
    <lineage>
        <taxon>Bacteria</taxon>
        <taxon>Pseudomonadati</taxon>
        <taxon>Pseudomonadota</taxon>
        <taxon>Gammaproteobacteria</taxon>
        <taxon>Enterobacterales</taxon>
        <taxon>Enterobacteriaceae</taxon>
        <taxon>Salmonella</taxon>
    </lineage>
</organism>
<protein>
    <submittedName>
        <fullName evidence="3">Fimbrial subunit</fullName>
    </submittedName>
</protein>
<dbReference type="Proteomes" id="UP000281393">
    <property type="component" value="Chromosome"/>
</dbReference>
<dbReference type="PANTHER" id="PTHR33420:SF27">
    <property type="entry name" value="PROTEIN FIMG"/>
    <property type="match status" value="1"/>
</dbReference>
<keyword evidence="1" id="KW-0732">Signal</keyword>
<gene>
    <name evidence="3" type="primary">sthD</name>
    <name evidence="3" type="ORF">NCTC7102_05174</name>
</gene>
<evidence type="ECO:0000259" key="2">
    <source>
        <dbReference type="Pfam" id="PF00419"/>
    </source>
</evidence>
<sequence>MNMNRFAALAALLTFTGLALWSPSISAAYNTADAVDINVTGLIYADPCTVTVPDTISLGQYARADIAVAGGNTATIPFNIKMTNCPVTTTKATILFNGVPYPGPIYASAIYANSAANPAQDLGLQLFNLDGKSLVNLANNVTYTVDVNSNTHEANFACRRNDVYPARKSHGGRFLVRCDDHYRMAITSFYFTWYKSRNFS</sequence>
<evidence type="ECO:0000313" key="4">
    <source>
        <dbReference type="Proteomes" id="UP000281393"/>
    </source>
</evidence>
<feature type="chain" id="PRO_5019405457" evidence="1">
    <location>
        <begin position="28"/>
        <end position="200"/>
    </location>
</feature>
<dbReference type="InterPro" id="IPR050263">
    <property type="entry name" value="Bact_Fimbrial_Adh_Pro"/>
</dbReference>
<name>A0A447JP15_SALET</name>
<evidence type="ECO:0000313" key="3">
    <source>
        <dbReference type="EMBL" id="VDY45941.1"/>
    </source>
</evidence>
<dbReference type="GO" id="GO:0043709">
    <property type="term" value="P:cell adhesion involved in single-species biofilm formation"/>
    <property type="evidence" value="ECO:0007669"/>
    <property type="project" value="TreeGrafter"/>
</dbReference>